<dbReference type="KEGG" id="keu:S101446_03093"/>
<dbReference type="RefSeq" id="WP_053323792.1">
    <property type="nucleotide sequence ID" value="NZ_CP021467.1"/>
</dbReference>
<evidence type="ECO:0000313" key="2">
    <source>
        <dbReference type="Proteomes" id="UP000037566"/>
    </source>
</evidence>
<reference evidence="1" key="1">
    <citation type="submission" date="2015-08" db="EMBL/GenBank/DDBJ databases">
        <title>Draft genome sequence of Komagataeibacter europaeus CECT 8546 a cellulose producer strain from vinegar produced by the traditional method.</title>
        <authorList>
            <person name="Poehlein A."/>
            <person name="Valera M.J."/>
            <person name="Haack F.S."/>
            <person name="Mas A."/>
            <person name="Daniel R."/>
            <person name="Streit W.R."/>
            <person name="Mateo E."/>
        </authorList>
    </citation>
    <scope>NUCLEOTIDE SEQUENCE [LARGE SCALE GENOMIC DNA]</scope>
    <source>
        <strain evidence="1">CECT 8546</strain>
    </source>
</reference>
<dbReference type="EMBL" id="LHUQ01000025">
    <property type="protein sequence ID" value="KON63602.1"/>
    <property type="molecule type" value="Genomic_DNA"/>
</dbReference>
<name>A0A0M0EEB7_KOMEU</name>
<dbReference type="STRING" id="33995.KOEU_29310"/>
<proteinExistence type="predicted"/>
<dbReference type="AlphaFoldDB" id="A0A0M0EEB7"/>
<keyword evidence="2" id="KW-1185">Reference proteome</keyword>
<protein>
    <recommendedName>
        <fullName evidence="3">Transglycosylase SLT domain protein</fullName>
    </recommendedName>
</protein>
<evidence type="ECO:0000313" key="1">
    <source>
        <dbReference type="EMBL" id="KON63602.1"/>
    </source>
</evidence>
<dbReference type="InterPro" id="IPR023346">
    <property type="entry name" value="Lysozyme-like_dom_sf"/>
</dbReference>
<gene>
    <name evidence="1" type="ORF">KOEU_29310</name>
</gene>
<dbReference type="Proteomes" id="UP000037566">
    <property type="component" value="Unassembled WGS sequence"/>
</dbReference>
<comment type="caution">
    <text evidence="1">The sequence shown here is derived from an EMBL/GenBank/DDBJ whole genome shotgun (WGS) entry which is preliminary data.</text>
</comment>
<organism evidence="1 2">
    <name type="scientific">Komagataeibacter europaeus</name>
    <name type="common">Gluconacetobacter europaeus</name>
    <dbReference type="NCBI Taxonomy" id="33995"/>
    <lineage>
        <taxon>Bacteria</taxon>
        <taxon>Pseudomonadati</taxon>
        <taxon>Pseudomonadota</taxon>
        <taxon>Alphaproteobacteria</taxon>
        <taxon>Acetobacterales</taxon>
        <taxon>Acetobacteraceae</taxon>
        <taxon>Komagataeibacter</taxon>
    </lineage>
</organism>
<sequence>MLRKAALRLIGVVLPVVVAMTISGHVAVADPHADIIVEAASRAQIPASWIAAVLHAESGSRRRAMTA</sequence>
<evidence type="ECO:0008006" key="3">
    <source>
        <dbReference type="Google" id="ProtNLM"/>
    </source>
</evidence>
<accession>A0A0M0EEB7</accession>
<dbReference type="SUPFAM" id="SSF53955">
    <property type="entry name" value="Lysozyme-like"/>
    <property type="match status" value="1"/>
</dbReference>